<dbReference type="InterPro" id="IPR035919">
    <property type="entry name" value="EAL_sf"/>
</dbReference>
<dbReference type="InterPro" id="IPR013656">
    <property type="entry name" value="PAS_4"/>
</dbReference>
<dbReference type="SMART" id="SM00052">
    <property type="entry name" value="EAL"/>
    <property type="match status" value="1"/>
</dbReference>
<name>A0A238D152_THIDL</name>
<dbReference type="Pfam" id="PF08447">
    <property type="entry name" value="PAS_3"/>
    <property type="match status" value="1"/>
</dbReference>
<dbReference type="PROSITE" id="PS50887">
    <property type="entry name" value="GGDEF"/>
    <property type="match status" value="1"/>
</dbReference>
<evidence type="ECO:0000259" key="5">
    <source>
        <dbReference type="PROSITE" id="PS50887"/>
    </source>
</evidence>
<evidence type="ECO:0000259" key="4">
    <source>
        <dbReference type="PROSITE" id="PS50883"/>
    </source>
</evidence>
<dbReference type="InterPro" id="IPR029787">
    <property type="entry name" value="Nucleotide_cyclase"/>
</dbReference>
<dbReference type="CDD" id="cd00130">
    <property type="entry name" value="PAS"/>
    <property type="match status" value="1"/>
</dbReference>
<dbReference type="NCBIfam" id="TIGR00254">
    <property type="entry name" value="GGDEF"/>
    <property type="match status" value="1"/>
</dbReference>
<dbReference type="InterPro" id="IPR013655">
    <property type="entry name" value="PAS_fold_3"/>
</dbReference>
<feature type="domain" description="PAS" evidence="2">
    <location>
        <begin position="390"/>
        <end position="461"/>
    </location>
</feature>
<evidence type="ECO:0000259" key="2">
    <source>
        <dbReference type="PROSITE" id="PS50112"/>
    </source>
</evidence>
<dbReference type="InterPro" id="IPR043128">
    <property type="entry name" value="Rev_trsase/Diguanyl_cyclase"/>
</dbReference>
<dbReference type="PROSITE" id="PS50112">
    <property type="entry name" value="PAS"/>
    <property type="match status" value="1"/>
</dbReference>
<evidence type="ECO:0000259" key="3">
    <source>
        <dbReference type="PROSITE" id="PS50113"/>
    </source>
</evidence>
<sequence length="1082" mass="120119">MQRNLNINLDRYLDISVLLIAALAASVTLLRLPEYQAGLIRTQEFLPTPVVFLVFAGIVMALFSRFAWLRRLLRERMDRKILVAAGLALVFAGVGSGLLATTLMGRHAQRVLRTRLRHDNDRLALTLSREIRNRGQDVAALAEDQRVMSLLDASSGIDSQRSGLEDAVEDRAQQISPEWLVLRNVQGQIVYRIGRFTATDAGLPVQWPYPGQAWLLRDPHSLQFIVRVLMPIRKNGRVLGHLEAVLPLQSDYFSELALHENDPGHTVVVCARQQGGALCLPGHANEHPQFMTEPQRPTDAPEFMALHAEHGVVIRPTRRQNGNEDAMIVAYAPVGSTGLGMVSQISARELFSSLITTSRTVLLLIPVLLLAGLAFLRWQLRPMVRRLHDSQQRVRIGLDYSGVGMAIFGRDGRILEANGALVDILGYSEEELRRLPSVLSLLHPEDLEQATRSVADIFTDLSGAYCAQRRYRRKSGDFIWVRLHVAPVLGERGSVTMAIAFVQDVSELLAKADALRRSHTFLQAVLDNMTDGVVACDEQGQIQYTNALIDCQREPTERPMDLDEWARDHALLHPNRRPASFAERPLSRAFRGEVVAGAEFLAYSGTGELRQIQISSYPLHDAQQTFMGAVAISRDLTEIRTAHAHAQWLAYHDPLTELPNRNKLLEHTEHAIARARRTRKEIVLFILEINRFKAINDTLGHMVGDQVLVQVAARLRSSLRGAETLGHVGDDEFAVVSEHMPNMQAVTERAEQLRQALKAPLLLGTKEIHVSASMGIARYPADGDDVSALFSRADIAMHEAKKKGAGQWALYERGLYARQRQMFEMEGGLRKALDATEFVPYYQPKVDVATGRIVGAEALLRWKHPEQGLVAPAEFIPILEDTGLIVPVGTWLLNTVCAQQAHWRKDGISIVPVAVNCAVAQLQNDGVLGVVQDALAAHALDPRMLELEITESVLMQAPERVAALIAQLRVMGVDTAIDDFGTGYSSLAYLKRLPASALKIDRAFIKDLPNDAEDIAITKAVLLLARELGLRVVAEGVETAEQLEFLRSHGCDAYQGYFCSRPVPADEFASLLRKQDRLISMS</sequence>
<proteinExistence type="predicted"/>
<dbReference type="CDD" id="cd01949">
    <property type="entry name" value="GGDEF"/>
    <property type="match status" value="1"/>
</dbReference>
<dbReference type="Gene3D" id="3.30.70.270">
    <property type="match status" value="1"/>
</dbReference>
<dbReference type="EMBL" id="FLMQ01000045">
    <property type="protein sequence ID" value="SBP86997.1"/>
    <property type="molecule type" value="Genomic_DNA"/>
</dbReference>
<dbReference type="SUPFAM" id="SSF55785">
    <property type="entry name" value="PYP-like sensor domain (PAS domain)"/>
    <property type="match status" value="2"/>
</dbReference>
<dbReference type="InterPro" id="IPR035965">
    <property type="entry name" value="PAS-like_dom_sf"/>
</dbReference>
<dbReference type="Pfam" id="PF08448">
    <property type="entry name" value="PAS_4"/>
    <property type="match status" value="1"/>
</dbReference>
<feature type="transmembrane region" description="Helical" evidence="1">
    <location>
        <begin position="50"/>
        <end position="69"/>
    </location>
</feature>
<dbReference type="SMART" id="SM00267">
    <property type="entry name" value="GGDEF"/>
    <property type="match status" value="1"/>
</dbReference>
<evidence type="ECO:0000313" key="7">
    <source>
        <dbReference type="Proteomes" id="UP000214566"/>
    </source>
</evidence>
<reference evidence="6 7" key="1">
    <citation type="submission" date="2016-06" db="EMBL/GenBank/DDBJ databases">
        <authorList>
            <person name="Kjaerup R.B."/>
            <person name="Dalgaard T.S."/>
            <person name="Juul-Madsen H.R."/>
        </authorList>
    </citation>
    <scope>NUCLEOTIDE SEQUENCE [LARGE SCALE GENOMIC DNA]</scope>
    <source>
        <strain evidence="6 7">DSM 16361</strain>
    </source>
</reference>
<dbReference type="FunFam" id="3.20.20.450:FF:000001">
    <property type="entry name" value="Cyclic di-GMP phosphodiesterase yahA"/>
    <property type="match status" value="1"/>
</dbReference>
<dbReference type="InterPro" id="IPR000014">
    <property type="entry name" value="PAS"/>
</dbReference>
<dbReference type="PROSITE" id="PS50883">
    <property type="entry name" value="EAL"/>
    <property type="match status" value="1"/>
</dbReference>
<feature type="transmembrane region" description="Helical" evidence="1">
    <location>
        <begin position="81"/>
        <end position="105"/>
    </location>
</feature>
<dbReference type="RefSeq" id="WP_094159398.1">
    <property type="nucleotide sequence ID" value="NZ_LT592170.1"/>
</dbReference>
<keyword evidence="7" id="KW-1185">Reference proteome</keyword>
<evidence type="ECO:0000313" key="6">
    <source>
        <dbReference type="EMBL" id="SBP86997.1"/>
    </source>
</evidence>
<dbReference type="SMART" id="SM00086">
    <property type="entry name" value="PAC"/>
    <property type="match status" value="2"/>
</dbReference>
<dbReference type="Pfam" id="PF00990">
    <property type="entry name" value="GGDEF"/>
    <property type="match status" value="1"/>
</dbReference>
<dbReference type="InterPro" id="IPR052155">
    <property type="entry name" value="Biofilm_reg_signaling"/>
</dbReference>
<evidence type="ECO:0000256" key="1">
    <source>
        <dbReference type="SAM" id="Phobius"/>
    </source>
</evidence>
<dbReference type="PROSITE" id="PS50113">
    <property type="entry name" value="PAC"/>
    <property type="match status" value="2"/>
</dbReference>
<dbReference type="InterPro" id="IPR001610">
    <property type="entry name" value="PAC"/>
</dbReference>
<feature type="domain" description="PAC" evidence="3">
    <location>
        <begin position="596"/>
        <end position="648"/>
    </location>
</feature>
<dbReference type="InterPro" id="IPR001633">
    <property type="entry name" value="EAL_dom"/>
</dbReference>
<dbReference type="NCBIfam" id="TIGR00229">
    <property type="entry name" value="sensory_box"/>
    <property type="match status" value="1"/>
</dbReference>
<dbReference type="InterPro" id="IPR000700">
    <property type="entry name" value="PAS-assoc_C"/>
</dbReference>
<dbReference type="InterPro" id="IPR000160">
    <property type="entry name" value="GGDEF_dom"/>
</dbReference>
<feature type="domain" description="EAL" evidence="4">
    <location>
        <begin position="822"/>
        <end position="1076"/>
    </location>
</feature>
<dbReference type="SUPFAM" id="SSF55073">
    <property type="entry name" value="Nucleotide cyclase"/>
    <property type="match status" value="1"/>
</dbReference>
<gene>
    <name evidence="6" type="ORF">THIARS_50245</name>
</gene>
<dbReference type="SMART" id="SM00091">
    <property type="entry name" value="PAS"/>
    <property type="match status" value="2"/>
</dbReference>
<protein>
    <submittedName>
        <fullName evidence="6">Putative Diguanylate cyclase/phosphodiesterase with PAS/PAC sensor(S)</fullName>
    </submittedName>
</protein>
<organism evidence="6 7">
    <name type="scientific">Thiomonas delicata</name>
    <name type="common">Thiomonas cuprina</name>
    <dbReference type="NCBI Taxonomy" id="364030"/>
    <lineage>
        <taxon>Bacteria</taxon>
        <taxon>Pseudomonadati</taxon>
        <taxon>Pseudomonadota</taxon>
        <taxon>Betaproteobacteria</taxon>
        <taxon>Burkholderiales</taxon>
        <taxon>Thiomonas</taxon>
    </lineage>
</organism>
<keyword evidence="1" id="KW-0812">Transmembrane</keyword>
<dbReference type="Pfam" id="PF00563">
    <property type="entry name" value="EAL"/>
    <property type="match status" value="1"/>
</dbReference>
<dbReference type="CDD" id="cd01948">
    <property type="entry name" value="EAL"/>
    <property type="match status" value="1"/>
</dbReference>
<dbReference type="PANTHER" id="PTHR44757">
    <property type="entry name" value="DIGUANYLATE CYCLASE DGCP"/>
    <property type="match status" value="1"/>
</dbReference>
<dbReference type="SUPFAM" id="SSF141868">
    <property type="entry name" value="EAL domain-like"/>
    <property type="match status" value="1"/>
</dbReference>
<dbReference type="Gene3D" id="3.20.20.450">
    <property type="entry name" value="EAL domain"/>
    <property type="match status" value="1"/>
</dbReference>
<dbReference type="OrthoDB" id="9813903at2"/>
<dbReference type="PANTHER" id="PTHR44757:SF2">
    <property type="entry name" value="BIOFILM ARCHITECTURE MAINTENANCE PROTEIN MBAA"/>
    <property type="match status" value="1"/>
</dbReference>
<accession>A0A238D152</accession>
<feature type="domain" description="PAC" evidence="3">
    <location>
        <begin position="465"/>
        <end position="517"/>
    </location>
</feature>
<dbReference type="Proteomes" id="UP000214566">
    <property type="component" value="Unassembled WGS sequence"/>
</dbReference>
<keyword evidence="1" id="KW-1133">Transmembrane helix</keyword>
<keyword evidence="1" id="KW-0472">Membrane</keyword>
<feature type="domain" description="GGDEF" evidence="5">
    <location>
        <begin position="680"/>
        <end position="813"/>
    </location>
</feature>
<dbReference type="AlphaFoldDB" id="A0A238D152"/>
<dbReference type="Gene3D" id="3.30.450.20">
    <property type="entry name" value="PAS domain"/>
    <property type="match status" value="2"/>
</dbReference>
<feature type="transmembrane region" description="Helical" evidence="1">
    <location>
        <begin position="12"/>
        <end position="30"/>
    </location>
</feature>